<evidence type="ECO:0000259" key="10">
    <source>
        <dbReference type="PROSITE" id="PS51012"/>
    </source>
</evidence>
<evidence type="ECO:0000256" key="1">
    <source>
        <dbReference type="ARBA" id="ARBA00004651"/>
    </source>
</evidence>
<dbReference type="InterPro" id="IPR047817">
    <property type="entry name" value="ABC2_TM_bact-type"/>
</dbReference>
<dbReference type="PANTHER" id="PTHR30294:SF38">
    <property type="entry name" value="TRANSPORT PERMEASE PROTEIN"/>
    <property type="match status" value="1"/>
</dbReference>
<dbReference type="InterPro" id="IPR013525">
    <property type="entry name" value="ABC2_TM"/>
</dbReference>
<feature type="transmembrane region" description="Helical" evidence="9">
    <location>
        <begin position="67"/>
        <end position="90"/>
    </location>
</feature>
<dbReference type="GO" id="GO:0140359">
    <property type="term" value="F:ABC-type transporter activity"/>
    <property type="evidence" value="ECO:0007669"/>
    <property type="project" value="InterPro"/>
</dbReference>
<evidence type="ECO:0000256" key="7">
    <source>
        <dbReference type="ARBA" id="ARBA00023136"/>
    </source>
</evidence>
<keyword evidence="3 9" id="KW-0813">Transport</keyword>
<feature type="transmembrane region" description="Helical" evidence="9">
    <location>
        <begin position="177"/>
        <end position="196"/>
    </location>
</feature>
<dbReference type="GO" id="GO:0046677">
    <property type="term" value="P:response to antibiotic"/>
    <property type="evidence" value="ECO:0007669"/>
    <property type="project" value="UniProtKB-KW"/>
</dbReference>
<dbReference type="GO" id="GO:0043190">
    <property type="term" value="C:ATP-binding cassette (ABC) transporter complex"/>
    <property type="evidence" value="ECO:0007669"/>
    <property type="project" value="InterPro"/>
</dbReference>
<dbReference type="RefSeq" id="WP_005192327.1">
    <property type="nucleotide sequence ID" value="NZ_CP045804.1"/>
</dbReference>
<feature type="transmembrane region" description="Helical" evidence="9">
    <location>
        <begin position="37"/>
        <end position="55"/>
    </location>
</feature>
<dbReference type="PIRSF" id="PIRSF006648">
    <property type="entry name" value="DrrB"/>
    <property type="match status" value="1"/>
</dbReference>
<organism evidence="11">
    <name type="scientific">Gordonia amarae</name>
    <dbReference type="NCBI Taxonomy" id="36821"/>
    <lineage>
        <taxon>Bacteria</taxon>
        <taxon>Bacillati</taxon>
        <taxon>Actinomycetota</taxon>
        <taxon>Actinomycetes</taxon>
        <taxon>Mycobacteriales</taxon>
        <taxon>Gordoniaceae</taxon>
        <taxon>Gordonia</taxon>
    </lineage>
</organism>
<evidence type="ECO:0000256" key="5">
    <source>
        <dbReference type="ARBA" id="ARBA00022692"/>
    </source>
</evidence>
<dbReference type="AlphaFoldDB" id="A0A857M928"/>
<accession>A0A857M928</accession>
<keyword evidence="5 9" id="KW-0812">Transmembrane</keyword>
<keyword evidence="8" id="KW-0046">Antibiotic resistance</keyword>
<evidence type="ECO:0000313" key="11">
    <source>
        <dbReference type="EMBL" id="QHN37905.1"/>
    </source>
</evidence>
<feature type="transmembrane region" description="Helical" evidence="9">
    <location>
        <begin position="146"/>
        <end position="170"/>
    </location>
</feature>
<feature type="transmembrane region" description="Helical" evidence="9">
    <location>
        <begin position="111"/>
        <end position="140"/>
    </location>
</feature>
<name>A0A857M928_9ACTN</name>
<gene>
    <name evidence="11" type="ORF">GII30_00755</name>
</gene>
<evidence type="ECO:0000256" key="6">
    <source>
        <dbReference type="ARBA" id="ARBA00022989"/>
    </source>
</evidence>
<proteinExistence type="inferred from homology"/>
<evidence type="ECO:0000256" key="3">
    <source>
        <dbReference type="ARBA" id="ARBA00022448"/>
    </source>
</evidence>
<dbReference type="PROSITE" id="PS51012">
    <property type="entry name" value="ABC_TM2"/>
    <property type="match status" value="1"/>
</dbReference>
<dbReference type="InterPro" id="IPR051449">
    <property type="entry name" value="ABC-2_transporter_component"/>
</dbReference>
<protein>
    <recommendedName>
        <fullName evidence="9">Transport permease protein</fullName>
    </recommendedName>
</protein>
<reference evidence="11" key="1">
    <citation type="journal article" date="2021" name="Nat. Microbiol.">
        <title>Cocultivation of an ultrasmall environmental parasitic bacterium with lytic ability against bacteria associated with wastewater foams.</title>
        <authorList>
            <person name="Batinovic S."/>
            <person name="Rose J.J.A."/>
            <person name="Ratcliffe J."/>
            <person name="Seviour R.J."/>
            <person name="Petrovski S."/>
        </authorList>
    </citation>
    <scope>NUCLEOTIDE SEQUENCE</scope>
    <source>
        <strain evidence="11">CON44</strain>
    </source>
</reference>
<evidence type="ECO:0000256" key="9">
    <source>
        <dbReference type="RuleBase" id="RU361157"/>
    </source>
</evidence>
<sequence length="261" mass="27632">MSITVTHTNSAAPIHPGLLGATAVRVLRQLRADPRTLVMMLMIPTVMMTLLYFMFDDLPGGAARFDQFATPVLGIMPFVTMFLVTSIAMLRERGSGTLERLLTTPISRLDLLGGYGLAFSLTAAAQAIVACAVTVGLLGLTVEGSIWLVGLVAVLSGTLGVGLGLLCSAFANSEFQAVQFMPAVVIPQLFVCGLFVPRAQLPGWMEAISDVLPLTYAVDALKEVAAHPAPTGALWRDVAVIVAWVIVALALAAATLRRRTE</sequence>
<dbReference type="Pfam" id="PF01061">
    <property type="entry name" value="ABC2_membrane"/>
    <property type="match status" value="1"/>
</dbReference>
<dbReference type="EMBL" id="CP045810">
    <property type="protein sequence ID" value="QHN37905.1"/>
    <property type="molecule type" value="Genomic_DNA"/>
</dbReference>
<evidence type="ECO:0000256" key="2">
    <source>
        <dbReference type="ARBA" id="ARBA00007783"/>
    </source>
</evidence>
<feature type="transmembrane region" description="Helical" evidence="9">
    <location>
        <begin position="238"/>
        <end position="256"/>
    </location>
</feature>
<evidence type="ECO:0000256" key="4">
    <source>
        <dbReference type="ARBA" id="ARBA00022475"/>
    </source>
</evidence>
<keyword evidence="4 9" id="KW-1003">Cell membrane</keyword>
<dbReference type="PANTHER" id="PTHR30294">
    <property type="entry name" value="MEMBRANE COMPONENT OF ABC TRANSPORTER YHHJ-RELATED"/>
    <property type="match status" value="1"/>
</dbReference>
<feature type="domain" description="ABC transmembrane type-2" evidence="10">
    <location>
        <begin position="35"/>
        <end position="259"/>
    </location>
</feature>
<comment type="subcellular location">
    <subcellularLocation>
        <location evidence="1 9">Cell membrane</location>
        <topology evidence="1 9">Multi-pass membrane protein</topology>
    </subcellularLocation>
</comment>
<evidence type="ECO:0000256" key="8">
    <source>
        <dbReference type="ARBA" id="ARBA00023251"/>
    </source>
</evidence>
<keyword evidence="7 9" id="KW-0472">Membrane</keyword>
<comment type="similarity">
    <text evidence="2 9">Belongs to the ABC-2 integral membrane protein family.</text>
</comment>
<keyword evidence="6 9" id="KW-1133">Transmembrane helix</keyword>
<dbReference type="InterPro" id="IPR000412">
    <property type="entry name" value="ABC_2_transport"/>
</dbReference>